<name>A0A5P1EQV6_ASPOF</name>
<sequence length="141" mass="15218">MEDLLSTPSVLPSTRAVTARSRPYLIVAGTARGRHWIVSRPYNPTAATSRLPTMRPPHPCQTRSSPDALEDRDQKRRSCSADARYGLEGESRRGGGLKRRGVRVAKGEARAGLENHVFGIGSTGRGGAGRGRGAGAQKDRW</sequence>
<dbReference type="EMBL" id="CM007386">
    <property type="protein sequence ID" value="ONK66951.1"/>
    <property type="molecule type" value="Genomic_DNA"/>
</dbReference>
<feature type="region of interest" description="Disordered" evidence="1">
    <location>
        <begin position="44"/>
        <end position="101"/>
    </location>
</feature>
<organism evidence="2 3">
    <name type="scientific">Asparagus officinalis</name>
    <name type="common">Garden asparagus</name>
    <dbReference type="NCBI Taxonomy" id="4686"/>
    <lineage>
        <taxon>Eukaryota</taxon>
        <taxon>Viridiplantae</taxon>
        <taxon>Streptophyta</taxon>
        <taxon>Embryophyta</taxon>
        <taxon>Tracheophyta</taxon>
        <taxon>Spermatophyta</taxon>
        <taxon>Magnoliopsida</taxon>
        <taxon>Liliopsida</taxon>
        <taxon>Asparagales</taxon>
        <taxon>Asparagaceae</taxon>
        <taxon>Asparagoideae</taxon>
        <taxon>Asparagus</taxon>
    </lineage>
</organism>
<gene>
    <name evidence="2" type="ORF">A4U43_C06F13900</name>
</gene>
<dbReference type="AlphaFoldDB" id="A0A5P1EQV6"/>
<evidence type="ECO:0000313" key="3">
    <source>
        <dbReference type="Proteomes" id="UP000243459"/>
    </source>
</evidence>
<dbReference type="Gramene" id="ONK66951">
    <property type="protein sequence ID" value="ONK66951"/>
    <property type="gene ID" value="A4U43_C06F13900"/>
</dbReference>
<dbReference type="Proteomes" id="UP000243459">
    <property type="component" value="Chromosome 6"/>
</dbReference>
<reference evidence="3" key="1">
    <citation type="journal article" date="2017" name="Nat. Commun.">
        <title>The asparagus genome sheds light on the origin and evolution of a young Y chromosome.</title>
        <authorList>
            <person name="Harkess A."/>
            <person name="Zhou J."/>
            <person name="Xu C."/>
            <person name="Bowers J.E."/>
            <person name="Van der Hulst R."/>
            <person name="Ayyampalayam S."/>
            <person name="Mercati F."/>
            <person name="Riccardi P."/>
            <person name="McKain M.R."/>
            <person name="Kakrana A."/>
            <person name="Tang H."/>
            <person name="Ray J."/>
            <person name="Groenendijk J."/>
            <person name="Arikit S."/>
            <person name="Mathioni S.M."/>
            <person name="Nakano M."/>
            <person name="Shan H."/>
            <person name="Telgmann-Rauber A."/>
            <person name="Kanno A."/>
            <person name="Yue Z."/>
            <person name="Chen H."/>
            <person name="Li W."/>
            <person name="Chen Y."/>
            <person name="Xu X."/>
            <person name="Zhang Y."/>
            <person name="Luo S."/>
            <person name="Chen H."/>
            <person name="Gao J."/>
            <person name="Mao Z."/>
            <person name="Pires J.C."/>
            <person name="Luo M."/>
            <person name="Kudrna D."/>
            <person name="Wing R.A."/>
            <person name="Meyers B.C."/>
            <person name="Yi K."/>
            <person name="Kong H."/>
            <person name="Lavrijsen P."/>
            <person name="Sunseri F."/>
            <person name="Falavigna A."/>
            <person name="Ye Y."/>
            <person name="Leebens-Mack J.H."/>
            <person name="Chen G."/>
        </authorList>
    </citation>
    <scope>NUCLEOTIDE SEQUENCE [LARGE SCALE GENOMIC DNA]</scope>
    <source>
        <strain evidence="3">cv. DH0086</strain>
    </source>
</reference>
<feature type="compositionally biased region" description="Gly residues" evidence="1">
    <location>
        <begin position="121"/>
        <end position="134"/>
    </location>
</feature>
<keyword evidence="3" id="KW-1185">Reference proteome</keyword>
<proteinExistence type="predicted"/>
<protein>
    <submittedName>
        <fullName evidence="2">Uncharacterized protein</fullName>
    </submittedName>
</protein>
<evidence type="ECO:0000256" key="1">
    <source>
        <dbReference type="SAM" id="MobiDB-lite"/>
    </source>
</evidence>
<feature type="region of interest" description="Disordered" evidence="1">
    <location>
        <begin position="117"/>
        <end position="141"/>
    </location>
</feature>
<accession>A0A5P1EQV6</accession>
<evidence type="ECO:0000313" key="2">
    <source>
        <dbReference type="EMBL" id="ONK66951.1"/>
    </source>
</evidence>